<dbReference type="InterPro" id="IPR013083">
    <property type="entry name" value="Znf_RING/FYVE/PHD"/>
</dbReference>
<dbReference type="Proteomes" id="UP000322000">
    <property type="component" value="Chromosome 28"/>
</dbReference>
<gene>
    <name evidence="4" type="primary">LOC113506117</name>
</gene>
<dbReference type="SUPFAM" id="SSF57903">
    <property type="entry name" value="FYVE/PHD zinc finger"/>
    <property type="match status" value="1"/>
</dbReference>
<keyword evidence="1" id="KW-0175">Coiled coil</keyword>
<feature type="coiled-coil region" evidence="1">
    <location>
        <begin position="112"/>
        <end position="149"/>
    </location>
</feature>
<dbReference type="Gene3D" id="3.30.40.10">
    <property type="entry name" value="Zinc/RING finger domain, C3HC4 (zinc finger)"/>
    <property type="match status" value="1"/>
</dbReference>
<dbReference type="OrthoDB" id="5989141at2759"/>
<dbReference type="GeneID" id="113506117"/>
<dbReference type="KEGG" id="tnl:113506117"/>
<dbReference type="Pfam" id="PF25298">
    <property type="entry name" value="Baculo_FP_2nd"/>
    <property type="match status" value="1"/>
</dbReference>
<sequence>MKTCSICNITANEGVQCTSCNKFMDFGCAKISEGGWKKLGAERRAQWRCSACKISSPAVSNNEPASLETILSELRDMKRQLLSLPKLMDDIQEIKGELSQVKGTCESTSAKLEEYGSRLSDLELKVTELEKLQESINCLQTDIAKIKFEFASQDQRSRLNNVEIKGVPLKKDENLFSIFDSISRMINYNCPKTQINYISRVPIYNSSEKLIIVSFLNCYIKEDFIAAARANRDLSAPDIGYQGSSNRIYINDHLSVEHKKLLSRVKAIAKEKSYEYVWVKHGKIHVLKNQSSKLVIIRKDADLNKIA</sequence>
<keyword evidence="3" id="KW-1185">Reference proteome</keyword>
<organism evidence="3 4">
    <name type="scientific">Trichoplusia ni</name>
    <name type="common">Cabbage looper</name>
    <dbReference type="NCBI Taxonomy" id="7111"/>
    <lineage>
        <taxon>Eukaryota</taxon>
        <taxon>Metazoa</taxon>
        <taxon>Ecdysozoa</taxon>
        <taxon>Arthropoda</taxon>
        <taxon>Hexapoda</taxon>
        <taxon>Insecta</taxon>
        <taxon>Pterygota</taxon>
        <taxon>Neoptera</taxon>
        <taxon>Endopterygota</taxon>
        <taxon>Lepidoptera</taxon>
        <taxon>Glossata</taxon>
        <taxon>Ditrysia</taxon>
        <taxon>Noctuoidea</taxon>
        <taxon>Noctuidae</taxon>
        <taxon>Plusiinae</taxon>
        <taxon>Trichoplusia</taxon>
    </lineage>
</organism>
<evidence type="ECO:0000313" key="3">
    <source>
        <dbReference type="Proteomes" id="UP000322000"/>
    </source>
</evidence>
<reference evidence="4" key="1">
    <citation type="submission" date="2025-08" db="UniProtKB">
        <authorList>
            <consortium name="RefSeq"/>
        </authorList>
    </citation>
    <scope>IDENTIFICATION</scope>
</reference>
<proteinExistence type="predicted"/>
<dbReference type="InParanoid" id="A0A7E5WX70"/>
<evidence type="ECO:0000313" key="4">
    <source>
        <dbReference type="RefSeq" id="XP_026744771.1"/>
    </source>
</evidence>
<protein>
    <submittedName>
        <fullName evidence="4">Uncharacterized protein LOC113506117</fullName>
    </submittedName>
</protein>
<dbReference type="AlphaFoldDB" id="A0A7E5WX70"/>
<name>A0A7E5WX70_TRINI</name>
<accession>A0A7E5WX70</accession>
<evidence type="ECO:0000259" key="2">
    <source>
        <dbReference type="Pfam" id="PF25298"/>
    </source>
</evidence>
<dbReference type="RefSeq" id="XP_026744771.1">
    <property type="nucleotide sequence ID" value="XM_026888970.1"/>
</dbReference>
<evidence type="ECO:0000256" key="1">
    <source>
        <dbReference type="SAM" id="Coils"/>
    </source>
</evidence>
<dbReference type="InterPro" id="IPR011011">
    <property type="entry name" value="Znf_FYVE_PHD"/>
</dbReference>
<feature type="domain" description="FP protein C-terminal" evidence="2">
    <location>
        <begin position="257"/>
        <end position="306"/>
    </location>
</feature>
<dbReference type="InterPro" id="IPR057251">
    <property type="entry name" value="FP_C"/>
</dbReference>